<proteinExistence type="predicted"/>
<dbReference type="EMBL" id="GGEC01093164">
    <property type="protein sequence ID" value="MBX73648.1"/>
    <property type="molecule type" value="Transcribed_RNA"/>
</dbReference>
<accession>A0A2P2R362</accession>
<organism evidence="1">
    <name type="scientific">Rhizophora mucronata</name>
    <name type="common">Asiatic mangrove</name>
    <dbReference type="NCBI Taxonomy" id="61149"/>
    <lineage>
        <taxon>Eukaryota</taxon>
        <taxon>Viridiplantae</taxon>
        <taxon>Streptophyta</taxon>
        <taxon>Embryophyta</taxon>
        <taxon>Tracheophyta</taxon>
        <taxon>Spermatophyta</taxon>
        <taxon>Magnoliopsida</taxon>
        <taxon>eudicotyledons</taxon>
        <taxon>Gunneridae</taxon>
        <taxon>Pentapetalae</taxon>
        <taxon>rosids</taxon>
        <taxon>fabids</taxon>
        <taxon>Malpighiales</taxon>
        <taxon>Rhizophoraceae</taxon>
        <taxon>Rhizophora</taxon>
    </lineage>
</organism>
<name>A0A2P2R362_RHIMU</name>
<evidence type="ECO:0000313" key="1">
    <source>
        <dbReference type="EMBL" id="MBX73648.1"/>
    </source>
</evidence>
<protein>
    <submittedName>
        <fullName evidence="1">Uncharacterized protein</fullName>
    </submittedName>
</protein>
<sequence>MHNYRKTIQSCQ</sequence>
<reference evidence="1" key="1">
    <citation type="submission" date="2018-02" db="EMBL/GenBank/DDBJ databases">
        <title>Rhizophora mucronata_Transcriptome.</title>
        <authorList>
            <person name="Meera S.P."/>
            <person name="Sreeshan A."/>
            <person name="Augustine A."/>
        </authorList>
    </citation>
    <scope>NUCLEOTIDE SEQUENCE</scope>
    <source>
        <tissue evidence="1">Leaf</tissue>
    </source>
</reference>